<dbReference type="HOGENOM" id="CLU_2828084_0_0_6"/>
<gene>
    <name evidence="2" type="ordered locus">PSTAB_4011</name>
</gene>
<dbReference type="EMBL" id="CP002881">
    <property type="protein sequence ID" value="AEJ07292.1"/>
    <property type="molecule type" value="Genomic_DNA"/>
</dbReference>
<evidence type="ECO:0000313" key="2">
    <source>
        <dbReference type="EMBL" id="AEJ07292.1"/>
    </source>
</evidence>
<reference evidence="3" key="3">
    <citation type="submission" date="2011-06" db="EMBL/GenBank/DDBJ databases">
        <title>Complete genome sequence of Pseudomonas stutzeri strain CGMCC 1.1803.</title>
        <authorList>
            <person name="Yan Y."/>
            <person name="Chen M."/>
            <person name="Lu W."/>
            <person name="Zhang W."/>
            <person name="Ping S."/>
            <person name="Lin M."/>
        </authorList>
    </citation>
    <scope>NUCLEOTIDE SEQUENCE [LARGE SCALE GENOMIC DNA]</scope>
    <source>
        <strain evidence="3">ATCC 17588 / DSM 5190 / CCUG 11256 / JCM 5965 / LMG 11199 / NCIMB 11358 / Stanier 221</strain>
    </source>
</reference>
<organism evidence="2 3">
    <name type="scientific">Stutzerimonas stutzeri (strain ATCC 17588 / DSM 5190 / CCUG 11256 / JCM 5965 / LMG 11199 / NBRC 14165 / NCIMB 11358 / Stanier 221)</name>
    <name type="common">Pseudomonas stutzeri</name>
    <dbReference type="NCBI Taxonomy" id="96563"/>
    <lineage>
        <taxon>Bacteria</taxon>
        <taxon>Pseudomonadati</taxon>
        <taxon>Pseudomonadota</taxon>
        <taxon>Gammaproteobacteria</taxon>
        <taxon>Pseudomonadales</taxon>
        <taxon>Pseudomonadaceae</taxon>
        <taxon>Stutzerimonas</taxon>
    </lineage>
</organism>
<sequence length="66" mass="7237">MHEMRPVFQGSETAETRGRWGSRVSGIGEGLRSAARVPRCASPKSLFTISRARAMQGKNRRGSGVY</sequence>
<dbReference type="AlphaFoldDB" id="F8H5T6"/>
<reference key="2">
    <citation type="submission" date="2011-06" db="EMBL/GenBank/DDBJ databases">
        <title>Complete Genome Sequence of Pseudomonas stutzeri Strain CGMCC 1.1803.</title>
        <authorList>
            <person name="Yan Y."/>
            <person name="Chen M."/>
            <person name="Lu W."/>
            <person name="Zhang W."/>
            <person name="Ping S."/>
            <person name="Lin M."/>
        </authorList>
    </citation>
    <scope>NUCLEOTIDE SEQUENCE</scope>
    <source>
        <strain>ATCC 17588</strain>
    </source>
</reference>
<evidence type="ECO:0000313" key="3">
    <source>
        <dbReference type="Proteomes" id="UP000008932"/>
    </source>
</evidence>
<feature type="region of interest" description="Disordered" evidence="1">
    <location>
        <begin position="1"/>
        <end position="24"/>
    </location>
</feature>
<protein>
    <submittedName>
        <fullName evidence="2">Uncharacterized protein</fullName>
    </submittedName>
</protein>
<accession>F8H5T6</accession>
<dbReference type="KEGG" id="psz:PSTAB_4011"/>
<name>F8H5T6_STUS2</name>
<dbReference type="Proteomes" id="UP000008932">
    <property type="component" value="Chromosome"/>
</dbReference>
<evidence type="ECO:0000256" key="1">
    <source>
        <dbReference type="SAM" id="MobiDB-lite"/>
    </source>
</evidence>
<proteinExistence type="predicted"/>
<reference evidence="2 3" key="1">
    <citation type="journal article" date="2011" name="J. Bacteriol.">
        <title>Complete Genome Sequence of the Type Strain Pseudomonas stutzeri CGMCC 1.1803.</title>
        <authorList>
            <person name="Chen M."/>
            <person name="Yan Y."/>
            <person name="Zhang W."/>
            <person name="Lu W."/>
            <person name="Wang J."/>
            <person name="Ping S."/>
            <person name="Lin M."/>
        </authorList>
    </citation>
    <scope>NUCLEOTIDE SEQUENCE [LARGE SCALE GENOMIC DNA]</scope>
    <source>
        <strain evidence="3">ATCC 17588 / DSM 5190 / CCUG 11256 / JCM 5965 / LMG 11199 / NCIMB 11358 / Stanier 221</strain>
    </source>
</reference>